<evidence type="ECO:0000313" key="2">
    <source>
        <dbReference type="EMBL" id="MFC5521798.1"/>
    </source>
</evidence>
<keyword evidence="1" id="KW-0732">Signal</keyword>
<feature type="chain" id="PRO_5046085692" evidence="1">
    <location>
        <begin position="37"/>
        <end position="370"/>
    </location>
</feature>
<dbReference type="InterPro" id="IPR015943">
    <property type="entry name" value="WD40/YVTN_repeat-like_dom_sf"/>
</dbReference>
<dbReference type="InterPro" id="IPR051200">
    <property type="entry name" value="Host-pathogen_enzymatic-act"/>
</dbReference>
<gene>
    <name evidence="2" type="ORF">ACFPP7_12890</name>
</gene>
<dbReference type="EMBL" id="JBHSMX010000020">
    <property type="protein sequence ID" value="MFC5521798.1"/>
    <property type="molecule type" value="Genomic_DNA"/>
</dbReference>
<name>A0ABW0QB56_9BURK</name>
<feature type="signal peptide" evidence="1">
    <location>
        <begin position="1"/>
        <end position="36"/>
    </location>
</feature>
<dbReference type="Gene3D" id="2.130.10.10">
    <property type="entry name" value="YVTN repeat-like/Quinoprotein amine dehydrogenase"/>
    <property type="match status" value="2"/>
</dbReference>
<dbReference type="RefSeq" id="WP_068835265.1">
    <property type="nucleotide sequence ID" value="NZ_JBHSMX010000020.1"/>
</dbReference>
<proteinExistence type="predicted"/>
<reference evidence="3" key="1">
    <citation type="journal article" date="2019" name="Int. J. Syst. Evol. Microbiol.">
        <title>The Global Catalogue of Microorganisms (GCM) 10K type strain sequencing project: providing services to taxonomists for standard genome sequencing and annotation.</title>
        <authorList>
            <consortium name="The Broad Institute Genomics Platform"/>
            <consortium name="The Broad Institute Genome Sequencing Center for Infectious Disease"/>
            <person name="Wu L."/>
            <person name="Ma J."/>
        </authorList>
    </citation>
    <scope>NUCLEOTIDE SEQUENCE [LARGE SCALE GENOMIC DNA]</scope>
    <source>
        <strain evidence="3">CGMCC 4.7277</strain>
    </source>
</reference>
<evidence type="ECO:0000313" key="3">
    <source>
        <dbReference type="Proteomes" id="UP001596084"/>
    </source>
</evidence>
<comment type="caution">
    <text evidence="2">The sequence shown here is derived from an EMBL/GenBank/DDBJ whole genome shotgun (WGS) entry which is preliminary data.</text>
</comment>
<dbReference type="Proteomes" id="UP001596084">
    <property type="component" value="Unassembled WGS sequence"/>
</dbReference>
<dbReference type="PANTHER" id="PTHR47197">
    <property type="entry name" value="PROTEIN NIRF"/>
    <property type="match status" value="1"/>
</dbReference>
<dbReference type="SUPFAM" id="SSF51004">
    <property type="entry name" value="C-terminal (heme d1) domain of cytochrome cd1-nitrite reductase"/>
    <property type="match status" value="1"/>
</dbReference>
<organism evidence="2 3">
    <name type="scientific">Polaromonas jejuensis</name>
    <dbReference type="NCBI Taxonomy" id="457502"/>
    <lineage>
        <taxon>Bacteria</taxon>
        <taxon>Pseudomonadati</taxon>
        <taxon>Pseudomonadota</taxon>
        <taxon>Betaproteobacteria</taxon>
        <taxon>Burkholderiales</taxon>
        <taxon>Comamonadaceae</taxon>
        <taxon>Polaromonas</taxon>
    </lineage>
</organism>
<dbReference type="InterPro" id="IPR011048">
    <property type="entry name" value="Haem_d1_sf"/>
</dbReference>
<keyword evidence="3" id="KW-1185">Reference proteome</keyword>
<accession>A0ABW0QB56</accession>
<protein>
    <submittedName>
        <fullName evidence="2">YncE family protein</fullName>
    </submittedName>
</protein>
<dbReference type="PANTHER" id="PTHR47197:SF3">
    <property type="entry name" value="DIHYDRO-HEME D1 DEHYDROGENASE"/>
    <property type="match status" value="1"/>
</dbReference>
<sequence>MESKQSILRLHKTRSALAAAALALVGAASVTTPAAAFDGWHLENATAIPGKGAGWDYVALDAAHNHLFIGHRGQGLQVVDMSTRKLIKVIGTTASDSSNGATLMPELDLGISYNENGTITPFKLSTLEAQPSIKLGDELDATHYDPATKRIVVNMAAGKDGTELIVLDAPSLKVAGTIKVTTKKPEHAEADGKGNFYMASRDEGSVYRINTKDMKVTAQWPTPGCAQTNGLALDAANNRIFLGCRGSATVKPSFAVMNAETGAIIYTHEIGGGNDDVIYDAELKRVFLANGVNAVMNVFEQVNADTYKPSEAVGTQAGVRTMAIDPKTKKIYAVTAEGSADYSKKITTSVSPYYANTFFTDKFYVLTYSK</sequence>
<evidence type="ECO:0000256" key="1">
    <source>
        <dbReference type="SAM" id="SignalP"/>
    </source>
</evidence>